<evidence type="ECO:0000256" key="6">
    <source>
        <dbReference type="SAM" id="Phobius"/>
    </source>
</evidence>
<comment type="caution">
    <text evidence="8">The sequence shown here is derived from an EMBL/GenBank/DDBJ whole genome shotgun (WGS) entry which is preliminary data.</text>
</comment>
<dbReference type="GO" id="GO:0022857">
    <property type="term" value="F:transmembrane transporter activity"/>
    <property type="evidence" value="ECO:0007669"/>
    <property type="project" value="InterPro"/>
</dbReference>
<dbReference type="PROSITE" id="PS50850">
    <property type="entry name" value="MFS"/>
    <property type="match status" value="1"/>
</dbReference>
<evidence type="ECO:0000256" key="5">
    <source>
        <dbReference type="ARBA" id="ARBA00023136"/>
    </source>
</evidence>
<dbReference type="FunFam" id="1.20.1250.20:FF:000034">
    <property type="entry name" value="MFS general substrate transporter"/>
    <property type="match status" value="1"/>
</dbReference>
<feature type="transmembrane region" description="Helical" evidence="6">
    <location>
        <begin position="44"/>
        <end position="61"/>
    </location>
</feature>
<dbReference type="FunFam" id="1.20.1250.20:FF:000068">
    <property type="entry name" value="MFS general substrate transporter"/>
    <property type="match status" value="1"/>
</dbReference>
<sequence length="497" mass="54290">MSQSIRPGSLDKITTEECEKPRALVLEGIPNLTPEEVKRLYLKVDLRLIPILALMCFFAFMDRGNIGNAKLQGLLTQLHMTSGKYTVALTIFFIPYCLLEPPSNLLLKKFRPSRYLPLITLLWGTVMTLMGLVKTYPQFIGARICLGACEAGLFPGVVYFLTLWYPRYQLQTRIAFFFGAATVAGAFSGLLAYGIGFMSGARGLRGWSWIFILEGVATVALAIISAFWLHGCDSPEDASFLTSSERRFISYRLSNEISSAGEDGSLKSIYVWKAVTDWQVWLHAFIAMCIVVPLYANALFLPSIINGFGYKPALSQLLTAPPFVFAAISTVTVALIADKLKRRSPFLFIGMMTSLVGFAINISPVSRGPKYFGMFLCTAGTYSAFCAAIAWLGNNIAPSTKRGVAIAIQLGWGNLGAIIASVAYRSKDAPHFTLGHSVVIGFVCAGMILTAFLALAYSRVNAYRDAQVPKGGDSVGSYSQEELAGLGDRAPDFRYSL</sequence>
<evidence type="ECO:0000256" key="4">
    <source>
        <dbReference type="ARBA" id="ARBA00022989"/>
    </source>
</evidence>
<keyword evidence="3 6" id="KW-0812">Transmembrane</keyword>
<feature type="transmembrane region" description="Helical" evidence="6">
    <location>
        <begin position="317"/>
        <end position="337"/>
    </location>
</feature>
<feature type="transmembrane region" description="Helical" evidence="6">
    <location>
        <begin position="207"/>
        <end position="229"/>
    </location>
</feature>
<comment type="subcellular location">
    <subcellularLocation>
        <location evidence="1">Membrane</location>
        <topology evidence="1">Multi-pass membrane protein</topology>
    </subcellularLocation>
</comment>
<evidence type="ECO:0000313" key="9">
    <source>
        <dbReference type="Proteomes" id="UP000886523"/>
    </source>
</evidence>
<dbReference type="EMBL" id="MU129342">
    <property type="protein sequence ID" value="KAF9503516.1"/>
    <property type="molecule type" value="Genomic_DNA"/>
</dbReference>
<feature type="transmembrane region" description="Helical" evidence="6">
    <location>
        <begin position="371"/>
        <end position="392"/>
    </location>
</feature>
<dbReference type="AlphaFoldDB" id="A0A9P6AD62"/>
<keyword evidence="2" id="KW-0813">Transport</keyword>
<evidence type="ECO:0000256" key="1">
    <source>
        <dbReference type="ARBA" id="ARBA00004141"/>
    </source>
</evidence>
<keyword evidence="4 6" id="KW-1133">Transmembrane helix</keyword>
<dbReference type="PANTHER" id="PTHR43791">
    <property type="entry name" value="PERMEASE-RELATED"/>
    <property type="match status" value="1"/>
</dbReference>
<feature type="transmembrane region" description="Helical" evidence="6">
    <location>
        <begin position="436"/>
        <end position="457"/>
    </location>
</feature>
<feature type="transmembrane region" description="Helical" evidence="6">
    <location>
        <begin position="404"/>
        <end position="424"/>
    </location>
</feature>
<accession>A0A9P6AD62</accession>
<dbReference type="PANTHER" id="PTHR43791:SF18">
    <property type="entry name" value="NICOTINIC ACID TRANSPORTER TNA1, PUTATIVE (AFU_ORTHOLOGUE AFUA_3G03820)-RELATED"/>
    <property type="match status" value="1"/>
</dbReference>
<feature type="transmembrane region" description="Helical" evidence="6">
    <location>
        <begin position="174"/>
        <end position="195"/>
    </location>
</feature>
<dbReference type="InterPro" id="IPR020846">
    <property type="entry name" value="MFS_dom"/>
</dbReference>
<feature type="transmembrane region" description="Helical" evidence="6">
    <location>
        <begin position="280"/>
        <end position="305"/>
    </location>
</feature>
<reference evidence="8" key="1">
    <citation type="journal article" date="2020" name="Nat. Commun.">
        <title>Large-scale genome sequencing of mycorrhizal fungi provides insights into the early evolution of symbiotic traits.</title>
        <authorList>
            <person name="Miyauchi S."/>
            <person name="Kiss E."/>
            <person name="Kuo A."/>
            <person name="Drula E."/>
            <person name="Kohler A."/>
            <person name="Sanchez-Garcia M."/>
            <person name="Morin E."/>
            <person name="Andreopoulos B."/>
            <person name="Barry K.W."/>
            <person name="Bonito G."/>
            <person name="Buee M."/>
            <person name="Carver A."/>
            <person name="Chen C."/>
            <person name="Cichocki N."/>
            <person name="Clum A."/>
            <person name="Culley D."/>
            <person name="Crous P.W."/>
            <person name="Fauchery L."/>
            <person name="Girlanda M."/>
            <person name="Hayes R.D."/>
            <person name="Keri Z."/>
            <person name="LaButti K."/>
            <person name="Lipzen A."/>
            <person name="Lombard V."/>
            <person name="Magnuson J."/>
            <person name="Maillard F."/>
            <person name="Murat C."/>
            <person name="Nolan M."/>
            <person name="Ohm R.A."/>
            <person name="Pangilinan J."/>
            <person name="Pereira M.F."/>
            <person name="Perotto S."/>
            <person name="Peter M."/>
            <person name="Pfister S."/>
            <person name="Riley R."/>
            <person name="Sitrit Y."/>
            <person name="Stielow J.B."/>
            <person name="Szollosi G."/>
            <person name="Zifcakova L."/>
            <person name="Stursova M."/>
            <person name="Spatafora J.W."/>
            <person name="Tedersoo L."/>
            <person name="Vaario L.M."/>
            <person name="Yamada A."/>
            <person name="Yan M."/>
            <person name="Wang P."/>
            <person name="Xu J."/>
            <person name="Bruns T."/>
            <person name="Baldrian P."/>
            <person name="Vilgalys R."/>
            <person name="Dunand C."/>
            <person name="Henrissat B."/>
            <person name="Grigoriev I.V."/>
            <person name="Hibbett D."/>
            <person name="Nagy L.G."/>
            <person name="Martin F.M."/>
        </authorList>
    </citation>
    <scope>NUCLEOTIDE SEQUENCE</scope>
    <source>
        <strain evidence="8">UP504</strain>
    </source>
</reference>
<dbReference type="Gene3D" id="1.20.1250.20">
    <property type="entry name" value="MFS general substrate transporter like domains"/>
    <property type="match status" value="2"/>
</dbReference>
<keyword evidence="9" id="KW-1185">Reference proteome</keyword>
<organism evidence="8 9">
    <name type="scientific">Hydnum rufescens UP504</name>
    <dbReference type="NCBI Taxonomy" id="1448309"/>
    <lineage>
        <taxon>Eukaryota</taxon>
        <taxon>Fungi</taxon>
        <taxon>Dikarya</taxon>
        <taxon>Basidiomycota</taxon>
        <taxon>Agaricomycotina</taxon>
        <taxon>Agaricomycetes</taxon>
        <taxon>Cantharellales</taxon>
        <taxon>Hydnaceae</taxon>
        <taxon>Hydnum</taxon>
    </lineage>
</organism>
<dbReference type="InterPro" id="IPR036259">
    <property type="entry name" value="MFS_trans_sf"/>
</dbReference>
<name>A0A9P6AD62_9AGAM</name>
<dbReference type="SUPFAM" id="SSF103473">
    <property type="entry name" value="MFS general substrate transporter"/>
    <property type="match status" value="1"/>
</dbReference>
<protein>
    <recommendedName>
        <fullName evidence="7">Major facilitator superfamily (MFS) profile domain-containing protein</fullName>
    </recommendedName>
</protein>
<gene>
    <name evidence="8" type="ORF">BS47DRAFT_1322839</name>
</gene>
<evidence type="ECO:0000313" key="8">
    <source>
        <dbReference type="EMBL" id="KAF9503516.1"/>
    </source>
</evidence>
<evidence type="ECO:0000256" key="3">
    <source>
        <dbReference type="ARBA" id="ARBA00022692"/>
    </source>
</evidence>
<dbReference type="Pfam" id="PF07690">
    <property type="entry name" value="MFS_1"/>
    <property type="match status" value="1"/>
</dbReference>
<dbReference type="Proteomes" id="UP000886523">
    <property type="component" value="Unassembled WGS sequence"/>
</dbReference>
<dbReference type="OrthoDB" id="2985014at2759"/>
<feature type="transmembrane region" description="Helical" evidence="6">
    <location>
        <begin position="81"/>
        <end position="99"/>
    </location>
</feature>
<proteinExistence type="predicted"/>
<feature type="transmembrane region" description="Helical" evidence="6">
    <location>
        <begin position="139"/>
        <end position="162"/>
    </location>
</feature>
<dbReference type="GO" id="GO:0016020">
    <property type="term" value="C:membrane"/>
    <property type="evidence" value="ECO:0007669"/>
    <property type="project" value="UniProtKB-SubCell"/>
</dbReference>
<dbReference type="InterPro" id="IPR011701">
    <property type="entry name" value="MFS"/>
</dbReference>
<feature type="domain" description="Major facilitator superfamily (MFS) profile" evidence="7">
    <location>
        <begin position="48"/>
        <end position="459"/>
    </location>
</feature>
<evidence type="ECO:0000259" key="7">
    <source>
        <dbReference type="PROSITE" id="PS50850"/>
    </source>
</evidence>
<feature type="transmembrane region" description="Helical" evidence="6">
    <location>
        <begin position="346"/>
        <end position="365"/>
    </location>
</feature>
<keyword evidence="5 6" id="KW-0472">Membrane</keyword>
<feature type="transmembrane region" description="Helical" evidence="6">
    <location>
        <begin position="115"/>
        <end position="133"/>
    </location>
</feature>
<evidence type="ECO:0000256" key="2">
    <source>
        <dbReference type="ARBA" id="ARBA00022448"/>
    </source>
</evidence>